<accession>A0A387HLW2</accession>
<feature type="region of interest" description="Disordered" evidence="1">
    <location>
        <begin position="118"/>
        <end position="138"/>
    </location>
</feature>
<name>A0A387HLW2_9ACTN</name>
<dbReference type="KEGG" id="shun:DWB77_06748"/>
<evidence type="ECO:0000313" key="3">
    <source>
        <dbReference type="Proteomes" id="UP000271554"/>
    </source>
</evidence>
<evidence type="ECO:0000256" key="1">
    <source>
        <dbReference type="SAM" id="MobiDB-lite"/>
    </source>
</evidence>
<gene>
    <name evidence="2" type="ORF">DWB77_06748</name>
</gene>
<feature type="compositionally biased region" description="Acidic residues" evidence="1">
    <location>
        <begin position="121"/>
        <end position="137"/>
    </location>
</feature>
<proteinExistence type="predicted"/>
<dbReference type="Proteomes" id="UP000271554">
    <property type="component" value="Chromosome"/>
</dbReference>
<dbReference type="AlphaFoldDB" id="A0A387HLW2"/>
<protein>
    <recommendedName>
        <fullName evidence="4">Peptidase inhibitor family I36</fullName>
    </recommendedName>
</protein>
<evidence type="ECO:0000313" key="2">
    <source>
        <dbReference type="EMBL" id="AYG84534.1"/>
    </source>
</evidence>
<dbReference type="Pfam" id="PF03995">
    <property type="entry name" value="Inhibitor_I36"/>
    <property type="match status" value="1"/>
</dbReference>
<keyword evidence="3" id="KW-1185">Reference proteome</keyword>
<sequence>MADVNDLPGIPEKSSDRLFRDSRYAPRRFVAAASGVVSAGPHDNNGASVSGVAGISPNEGCTPGYFCIYTGANYTGTMFRMYHCVEYHLNNWDGVGSWINDNTGGAHALIQDRNYNTLVDTDTDTDPDTDTDTDTDPDNNWYNGNYNFAPAWHVKAC</sequence>
<reference evidence="2 3" key="1">
    <citation type="submission" date="2018-10" db="EMBL/GenBank/DDBJ databases">
        <title>Relationship between Morphology and Antimicrobial Activity in Streptomyces.</title>
        <authorList>
            <person name="Kang H.J."/>
            <person name="Kim S.B."/>
        </authorList>
    </citation>
    <scope>NUCLEOTIDE SEQUENCE [LARGE SCALE GENOMIC DNA]</scope>
    <source>
        <strain evidence="2 3">BH38</strain>
    </source>
</reference>
<evidence type="ECO:0008006" key="4">
    <source>
        <dbReference type="Google" id="ProtNLM"/>
    </source>
</evidence>
<dbReference type="EMBL" id="CP032698">
    <property type="protein sequence ID" value="AYG84534.1"/>
    <property type="molecule type" value="Genomic_DNA"/>
</dbReference>
<organism evidence="2 3">
    <name type="scientific">Streptomyces hundungensis</name>
    <dbReference type="NCBI Taxonomy" id="1077946"/>
    <lineage>
        <taxon>Bacteria</taxon>
        <taxon>Bacillati</taxon>
        <taxon>Actinomycetota</taxon>
        <taxon>Actinomycetes</taxon>
        <taxon>Kitasatosporales</taxon>
        <taxon>Streptomycetaceae</taxon>
        <taxon>Streptomyces</taxon>
    </lineage>
</organism>